<comment type="caution">
    <text evidence="2">The sequence shown here is derived from an EMBL/GenBank/DDBJ whole genome shotgun (WGS) entry which is preliminary data.</text>
</comment>
<evidence type="ECO:0000256" key="1">
    <source>
        <dbReference type="SAM" id="MobiDB-lite"/>
    </source>
</evidence>
<keyword evidence="3" id="KW-1185">Reference proteome</keyword>
<accession>A0A6A2XUA6</accession>
<gene>
    <name evidence="2" type="ORF">F3Y22_tig00116989pilonHSYRG00694</name>
</gene>
<organism evidence="2 3">
    <name type="scientific">Hibiscus syriacus</name>
    <name type="common">Rose of Sharon</name>
    <dbReference type="NCBI Taxonomy" id="106335"/>
    <lineage>
        <taxon>Eukaryota</taxon>
        <taxon>Viridiplantae</taxon>
        <taxon>Streptophyta</taxon>
        <taxon>Embryophyta</taxon>
        <taxon>Tracheophyta</taxon>
        <taxon>Spermatophyta</taxon>
        <taxon>Magnoliopsida</taxon>
        <taxon>eudicotyledons</taxon>
        <taxon>Gunneridae</taxon>
        <taxon>Pentapetalae</taxon>
        <taxon>rosids</taxon>
        <taxon>malvids</taxon>
        <taxon>Malvales</taxon>
        <taxon>Malvaceae</taxon>
        <taxon>Malvoideae</taxon>
        <taxon>Hibiscus</taxon>
    </lineage>
</organism>
<proteinExistence type="predicted"/>
<feature type="compositionally biased region" description="Polar residues" evidence="1">
    <location>
        <begin position="1"/>
        <end position="14"/>
    </location>
</feature>
<dbReference type="Proteomes" id="UP000436088">
    <property type="component" value="Unassembled WGS sequence"/>
</dbReference>
<evidence type="ECO:0000313" key="3">
    <source>
        <dbReference type="Proteomes" id="UP000436088"/>
    </source>
</evidence>
<reference evidence="2" key="1">
    <citation type="submission" date="2019-09" db="EMBL/GenBank/DDBJ databases">
        <title>Draft genome information of white flower Hibiscus syriacus.</title>
        <authorList>
            <person name="Kim Y.-M."/>
        </authorList>
    </citation>
    <scope>NUCLEOTIDE SEQUENCE [LARGE SCALE GENOMIC DNA]</scope>
    <source>
        <strain evidence="2">YM2019G1</strain>
    </source>
</reference>
<protein>
    <submittedName>
        <fullName evidence="2">Detected protein of confused Function</fullName>
    </submittedName>
</protein>
<feature type="region of interest" description="Disordered" evidence="1">
    <location>
        <begin position="1"/>
        <end position="40"/>
    </location>
</feature>
<dbReference type="AlphaFoldDB" id="A0A6A2XUA6"/>
<evidence type="ECO:0000313" key="2">
    <source>
        <dbReference type="EMBL" id="KAE8657604.1"/>
    </source>
</evidence>
<name>A0A6A2XUA6_HIBSY</name>
<dbReference type="EMBL" id="VEPZ02001757">
    <property type="protein sequence ID" value="KAE8657604.1"/>
    <property type="molecule type" value="Genomic_DNA"/>
</dbReference>
<feature type="compositionally biased region" description="Basic and acidic residues" evidence="1">
    <location>
        <begin position="21"/>
        <end position="31"/>
    </location>
</feature>
<sequence length="117" mass="13039">MTNFNDSNYHQESSPLLAKQVLDEDLKEKPNGKKSKQHTAEVSPLLAVSTSHGFGWTADWLPLVHRRVVGEPLGRSQWNSSLFACIGRNDEFCSSDIEVCKSLYDLFQGIGSDALEI</sequence>